<protein>
    <recommendedName>
        <fullName evidence="4">Chemotaxis phosphatase CheX-like protein</fullName>
    </recommendedName>
</protein>
<dbReference type="SUPFAM" id="SSF103039">
    <property type="entry name" value="CheC-like"/>
    <property type="match status" value="1"/>
</dbReference>
<name>A0A4R2RWV4_9FIRM</name>
<dbReference type="OrthoDB" id="5614404at2"/>
<evidence type="ECO:0000313" key="3">
    <source>
        <dbReference type="Proteomes" id="UP000294813"/>
    </source>
</evidence>
<dbReference type="EMBL" id="SLXT01000001">
    <property type="protein sequence ID" value="TCP68952.1"/>
    <property type="molecule type" value="Genomic_DNA"/>
</dbReference>
<accession>A0A4R2RWV4</accession>
<reference evidence="2 3" key="1">
    <citation type="submission" date="2019-03" db="EMBL/GenBank/DDBJ databases">
        <title>Genomic Encyclopedia of Type Strains, Phase IV (KMG-IV): sequencing the most valuable type-strain genomes for metagenomic binning, comparative biology and taxonomic classification.</title>
        <authorList>
            <person name="Goeker M."/>
        </authorList>
    </citation>
    <scope>NUCLEOTIDE SEQUENCE [LARGE SCALE GENOMIC DNA]</scope>
    <source>
        <strain evidence="2 3">DSM 11170</strain>
    </source>
</reference>
<organism evidence="2 3">
    <name type="scientific">Heliophilum fasciatum</name>
    <dbReference type="NCBI Taxonomy" id="35700"/>
    <lineage>
        <taxon>Bacteria</taxon>
        <taxon>Bacillati</taxon>
        <taxon>Bacillota</taxon>
        <taxon>Clostridia</taxon>
        <taxon>Eubacteriales</taxon>
        <taxon>Heliobacteriaceae</taxon>
        <taxon>Heliophilum</taxon>
    </lineage>
</organism>
<evidence type="ECO:0008006" key="4">
    <source>
        <dbReference type="Google" id="ProtNLM"/>
    </source>
</evidence>
<dbReference type="RefSeq" id="WP_131917743.1">
    <property type="nucleotide sequence ID" value="NZ_JAOQNU010000001.1"/>
</dbReference>
<proteinExistence type="predicted"/>
<sequence length="308" mass="35172">MYRQYFYDFIHQRNILTLEQLDEVLAAQQFVRVKLGLLAIDSDYMTGAQVDRIHRLQRASDKSFGEIAIQEGFLTIAQMEELFDQPIHSYLTFSQVLVNQGFFDYEQIERLIDEYKSQSTSDPAAVEPLQKESVEMMMDELTAFETTMEFADPIFGSSLISFVKVIKFIEASFQFGPLEKLTNYDFEYLMFSVMQGDYTVLVGVGGNFDKLNKLARLFAESMNVDDNEMADSLCELLNIVGGMVEASLAQRGVMVELLPPVALKRQSLCNSKPFFRIPVHMTFGHFDYLIAEGVHLLEQQSKDEQGTV</sequence>
<dbReference type="AlphaFoldDB" id="A0A4R2RWV4"/>
<evidence type="ECO:0000313" key="2">
    <source>
        <dbReference type="EMBL" id="TCP68952.1"/>
    </source>
</evidence>
<keyword evidence="1" id="KW-0145">Chemotaxis</keyword>
<dbReference type="InterPro" id="IPR028976">
    <property type="entry name" value="CheC-like_sf"/>
</dbReference>
<evidence type="ECO:0000256" key="1">
    <source>
        <dbReference type="ARBA" id="ARBA00022500"/>
    </source>
</evidence>
<dbReference type="GO" id="GO:0006935">
    <property type="term" value="P:chemotaxis"/>
    <property type="evidence" value="ECO:0007669"/>
    <property type="project" value="UniProtKB-KW"/>
</dbReference>
<gene>
    <name evidence="2" type="ORF">EDD73_101118</name>
</gene>
<comment type="caution">
    <text evidence="2">The sequence shown here is derived from an EMBL/GenBank/DDBJ whole genome shotgun (WGS) entry which is preliminary data.</text>
</comment>
<keyword evidence="3" id="KW-1185">Reference proteome</keyword>
<dbReference type="Gene3D" id="3.40.1550.10">
    <property type="entry name" value="CheC-like"/>
    <property type="match status" value="1"/>
</dbReference>
<dbReference type="Proteomes" id="UP000294813">
    <property type="component" value="Unassembled WGS sequence"/>
</dbReference>